<evidence type="ECO:0000313" key="4">
    <source>
        <dbReference type="Proteomes" id="UP000466848"/>
    </source>
</evidence>
<gene>
    <name evidence="3" type="ORF">Ami103574_06055</name>
</gene>
<organism evidence="3 4">
    <name type="scientific">Aminipila butyrica</name>
    <dbReference type="NCBI Taxonomy" id="433296"/>
    <lineage>
        <taxon>Bacteria</taxon>
        <taxon>Bacillati</taxon>
        <taxon>Bacillota</taxon>
        <taxon>Clostridia</taxon>
        <taxon>Peptostreptococcales</taxon>
        <taxon>Anaerovoracaceae</taxon>
        <taxon>Aminipila</taxon>
    </lineage>
</organism>
<dbReference type="Gene3D" id="3.30.450.20">
    <property type="entry name" value="PAS domain"/>
    <property type="match status" value="1"/>
</dbReference>
<keyword evidence="1" id="KW-0472">Membrane</keyword>
<dbReference type="InterPro" id="IPR050469">
    <property type="entry name" value="Diguanylate_Cyclase"/>
</dbReference>
<protein>
    <submittedName>
        <fullName evidence="3">Transporter substrate-binding domain-containing protein</fullName>
    </submittedName>
</protein>
<keyword evidence="1" id="KW-1133">Transmembrane helix</keyword>
<dbReference type="GO" id="GO:0005886">
    <property type="term" value="C:plasma membrane"/>
    <property type="evidence" value="ECO:0007669"/>
    <property type="project" value="TreeGrafter"/>
</dbReference>
<dbReference type="NCBIfam" id="TIGR00254">
    <property type="entry name" value="GGDEF"/>
    <property type="match status" value="1"/>
</dbReference>
<dbReference type="InterPro" id="IPR043128">
    <property type="entry name" value="Rev_trsase/Diguanyl_cyclase"/>
</dbReference>
<dbReference type="GO" id="GO:0043709">
    <property type="term" value="P:cell adhesion involved in single-species biofilm formation"/>
    <property type="evidence" value="ECO:0007669"/>
    <property type="project" value="TreeGrafter"/>
</dbReference>
<dbReference type="Proteomes" id="UP000466848">
    <property type="component" value="Chromosome"/>
</dbReference>
<dbReference type="SMART" id="SM00267">
    <property type="entry name" value="GGDEF"/>
    <property type="match status" value="1"/>
</dbReference>
<dbReference type="Pfam" id="PF00990">
    <property type="entry name" value="GGDEF"/>
    <property type="match status" value="1"/>
</dbReference>
<dbReference type="CDD" id="cd01949">
    <property type="entry name" value="GGDEF"/>
    <property type="match status" value="1"/>
</dbReference>
<dbReference type="RefSeq" id="WP_163065774.1">
    <property type="nucleotide sequence ID" value="NZ_CP048649.1"/>
</dbReference>
<accession>A0A858BSG5</accession>
<reference evidence="3 4" key="1">
    <citation type="submission" date="2020-02" db="EMBL/GenBank/DDBJ databases">
        <authorList>
            <person name="Kim Y.B."/>
            <person name="Roh S.W."/>
        </authorList>
    </citation>
    <scope>NUCLEOTIDE SEQUENCE [LARGE SCALE GENOMIC DNA]</scope>
    <source>
        <strain evidence="3 4">DSM 103574</strain>
    </source>
</reference>
<feature type="transmembrane region" description="Helical" evidence="1">
    <location>
        <begin position="535"/>
        <end position="556"/>
    </location>
</feature>
<dbReference type="SUPFAM" id="SSF53850">
    <property type="entry name" value="Periplasmic binding protein-like II"/>
    <property type="match status" value="2"/>
</dbReference>
<dbReference type="KEGG" id="abut:Ami103574_06055"/>
<keyword evidence="4" id="KW-1185">Reference proteome</keyword>
<dbReference type="Gene3D" id="3.40.190.10">
    <property type="entry name" value="Periplasmic binding protein-like II"/>
    <property type="match status" value="4"/>
</dbReference>
<dbReference type="PANTHER" id="PTHR45138:SF24">
    <property type="entry name" value="DIGUANYLATE CYCLASE DGCC-RELATED"/>
    <property type="match status" value="1"/>
</dbReference>
<proteinExistence type="predicted"/>
<keyword evidence="1" id="KW-0812">Transmembrane</keyword>
<dbReference type="CDD" id="cd01007">
    <property type="entry name" value="PBP2_BvgS_HisK_like"/>
    <property type="match status" value="1"/>
</dbReference>
<dbReference type="Pfam" id="PF00497">
    <property type="entry name" value="SBP_bac_3"/>
    <property type="match status" value="2"/>
</dbReference>
<dbReference type="PROSITE" id="PS50887">
    <property type="entry name" value="GGDEF"/>
    <property type="match status" value="1"/>
</dbReference>
<dbReference type="PANTHER" id="PTHR45138">
    <property type="entry name" value="REGULATORY COMPONENTS OF SENSORY TRANSDUCTION SYSTEM"/>
    <property type="match status" value="1"/>
</dbReference>
<dbReference type="InterPro" id="IPR000160">
    <property type="entry name" value="GGDEF_dom"/>
</dbReference>
<dbReference type="EMBL" id="CP048649">
    <property type="protein sequence ID" value="QIB68911.1"/>
    <property type="molecule type" value="Genomic_DNA"/>
</dbReference>
<evidence type="ECO:0000313" key="3">
    <source>
        <dbReference type="EMBL" id="QIB68911.1"/>
    </source>
</evidence>
<dbReference type="GO" id="GO:1902201">
    <property type="term" value="P:negative regulation of bacterial-type flagellum-dependent cell motility"/>
    <property type="evidence" value="ECO:0007669"/>
    <property type="project" value="TreeGrafter"/>
</dbReference>
<evidence type="ECO:0000256" key="1">
    <source>
        <dbReference type="SAM" id="Phobius"/>
    </source>
</evidence>
<dbReference type="InterPro" id="IPR001638">
    <property type="entry name" value="Solute-binding_3/MltF_N"/>
</dbReference>
<dbReference type="SUPFAM" id="SSF55073">
    <property type="entry name" value="Nucleotide cyclase"/>
    <property type="match status" value="1"/>
</dbReference>
<dbReference type="SMART" id="SM00062">
    <property type="entry name" value="PBPb"/>
    <property type="match status" value="2"/>
</dbReference>
<evidence type="ECO:0000259" key="2">
    <source>
        <dbReference type="PROSITE" id="PS50887"/>
    </source>
</evidence>
<dbReference type="InterPro" id="IPR029787">
    <property type="entry name" value="Nucleotide_cyclase"/>
</dbReference>
<name>A0A858BSG5_9FIRM</name>
<dbReference type="Gene3D" id="3.30.70.270">
    <property type="match status" value="1"/>
</dbReference>
<sequence>MNGFLHIKRVLYIIVLTVLLFCQSGLSYADTDLRPSAPTTPEDSKQVIRVGFFEMSGFNDINEDGSLGGFGYEYLMEIAKYTGWQYDFISYTGEGTKQHRLTYSEALDMLSQGKIDILGSMCKTSQRSQIYLYPTFPYNINYSSLSTSATNTSYTISDFSSLDGTVIGTLRGSSRDEEIRSYLKENGVKNYSFKAYDSMDDLQEALTQTHQIDCIYANNFRSLSDQRVLTRLNPSPYYFAMSKASGDKLDALSSAIEQIELNRPLFSKKLLTKYFQETPYSPVALSPQELTYIQENPVVRVACNPNLAPFEYYDNKTGTFNGISADLLKYIEKQTGLSFSFIPATSYADALSRVKSNQKNAPQVIAAFGADYQWAESNQMQLTLSYLDLPVSAIYNRTVKNYNDLNLTVAVEKGSYLTEKLKKEKDYSHYVYYDTLEECLQAVNHGDADITFTSTYSADYFLSHARYYNLRLFATYDLNYGLALAVTNDSSDLLFSILNKTLINMPADTFNEIFYENILFHKDNAFLSDFIFTHLYQSIAAASLLSTLAIFGLLYVRNARKKLRQEKDINDERINLALMHTNICLWDYDYKNKLLIQPSGSKKIFAPSQHIYNVPEALACSDCVHPACRDAFCDLFYQIQEAESMVSGVFQIRTMGTPEVPVPPYTWMRITLTKVFDESGALLRILGVSEDIDEEMSFRERATKDSLTNLLNRAAFRQRTVQYLSEHSDDDVGAAMFLIDIDNFKQINDLCGHSIGDEILVAVAQALLANFRSDDLICRLGGDEFTVFMKHICHVDEVTNKAKTLSQALLFQREDFLITCSVGAVIKKANASYEDLYWHADRAMYQAKRHGKNQWHLLS</sequence>
<feature type="domain" description="GGDEF" evidence="2">
    <location>
        <begin position="732"/>
        <end position="859"/>
    </location>
</feature>
<dbReference type="GO" id="GO:0052621">
    <property type="term" value="F:diguanylate cyclase activity"/>
    <property type="evidence" value="ECO:0007669"/>
    <property type="project" value="TreeGrafter"/>
</dbReference>
<dbReference type="AlphaFoldDB" id="A0A858BSG5"/>